<dbReference type="Proteomes" id="UP000886653">
    <property type="component" value="Unassembled WGS sequence"/>
</dbReference>
<dbReference type="Pfam" id="PF22936">
    <property type="entry name" value="Pol_BBD"/>
    <property type="match status" value="1"/>
</dbReference>
<name>A0A9P6NP46_9BASI</name>
<evidence type="ECO:0000313" key="3">
    <source>
        <dbReference type="EMBL" id="KAG0147694.1"/>
    </source>
</evidence>
<dbReference type="InterPro" id="IPR054722">
    <property type="entry name" value="PolX-like_BBD"/>
</dbReference>
<evidence type="ECO:0000259" key="2">
    <source>
        <dbReference type="Pfam" id="PF22936"/>
    </source>
</evidence>
<dbReference type="GO" id="GO:0008270">
    <property type="term" value="F:zinc ion binding"/>
    <property type="evidence" value="ECO:0007669"/>
    <property type="project" value="InterPro"/>
</dbReference>
<evidence type="ECO:0000256" key="1">
    <source>
        <dbReference type="ARBA" id="ARBA00022664"/>
    </source>
</evidence>
<organism evidence="3 4">
    <name type="scientific">Cronartium quercuum f. sp. fusiforme G11</name>
    <dbReference type="NCBI Taxonomy" id="708437"/>
    <lineage>
        <taxon>Eukaryota</taxon>
        <taxon>Fungi</taxon>
        <taxon>Dikarya</taxon>
        <taxon>Basidiomycota</taxon>
        <taxon>Pucciniomycotina</taxon>
        <taxon>Pucciniomycetes</taxon>
        <taxon>Pucciniales</taxon>
        <taxon>Coleosporiaceae</taxon>
        <taxon>Cronartium</taxon>
    </lineage>
</organism>
<dbReference type="GO" id="GO:0003676">
    <property type="term" value="F:nucleic acid binding"/>
    <property type="evidence" value="ECO:0007669"/>
    <property type="project" value="InterPro"/>
</dbReference>
<evidence type="ECO:0000313" key="4">
    <source>
        <dbReference type="Proteomes" id="UP000886653"/>
    </source>
</evidence>
<comment type="caution">
    <text evidence="3">The sequence shown here is derived from an EMBL/GenBank/DDBJ whole genome shotgun (WGS) entry which is preliminary data.</text>
</comment>
<dbReference type="GO" id="GO:0006397">
    <property type="term" value="P:mRNA processing"/>
    <property type="evidence" value="ECO:0007669"/>
    <property type="project" value="UniProtKB-KW"/>
</dbReference>
<keyword evidence="1" id="KW-0507">mRNA processing</keyword>
<accession>A0A9P6NP46</accession>
<feature type="domain" description="Retrovirus-related Pol polyprotein from transposon TNT 1-94-like beta-barrel" evidence="2">
    <location>
        <begin position="235"/>
        <end position="314"/>
    </location>
</feature>
<proteinExistence type="predicted"/>
<dbReference type="SUPFAM" id="SSF57756">
    <property type="entry name" value="Retrovirus zinc finger-like domains"/>
    <property type="match status" value="1"/>
</dbReference>
<reference evidence="3" key="1">
    <citation type="submission" date="2013-11" db="EMBL/GenBank/DDBJ databases">
        <title>Genome sequence of the fusiform rust pathogen reveals effectors for host alternation and coevolution with pine.</title>
        <authorList>
            <consortium name="DOE Joint Genome Institute"/>
            <person name="Smith K."/>
            <person name="Pendleton A."/>
            <person name="Kubisiak T."/>
            <person name="Anderson C."/>
            <person name="Salamov A."/>
            <person name="Aerts A."/>
            <person name="Riley R."/>
            <person name="Clum A."/>
            <person name="Lindquist E."/>
            <person name="Ence D."/>
            <person name="Campbell M."/>
            <person name="Kronenberg Z."/>
            <person name="Feau N."/>
            <person name="Dhillon B."/>
            <person name="Hamelin R."/>
            <person name="Burleigh J."/>
            <person name="Smith J."/>
            <person name="Yandell M."/>
            <person name="Nelson C."/>
            <person name="Grigoriev I."/>
            <person name="Davis J."/>
        </authorList>
    </citation>
    <scope>NUCLEOTIDE SEQUENCE</scope>
    <source>
        <strain evidence="3">G11</strain>
    </source>
</reference>
<sequence>MDLEHAGFKWSKDSVLGMWYQLGLPSSYANISMVLNARLRAHPNRPVSAREVEEAIRAKNQEHGTPGSGTLVSFNAIDLNATQGLNGNQPPFVQGPTPQIRGNYRQPMQNSMNPMTYPHTLSRQNAGIHQPTPMSSIGAAGQRRMTLRMSDLDHCLCCSQMGHWVRACPYNQPILSNFGNQQLRLNLVDMNGSEFTAEVLPNSNTTTEMDTLPEGVWASESNLTEAWDNPDEGVSDSGATHNITGDMSRLTNVRALPRPIPVSVATKGPETYVTHRGTMHLRVDDGSPIPIHNTYYAPAAQCTLISLLDLVESGGSW</sequence>
<dbReference type="AlphaFoldDB" id="A0A9P6NP46"/>
<keyword evidence="4" id="KW-1185">Reference proteome</keyword>
<dbReference type="InterPro" id="IPR036875">
    <property type="entry name" value="Znf_CCHC_sf"/>
</dbReference>
<protein>
    <recommendedName>
        <fullName evidence="2">Retrovirus-related Pol polyprotein from transposon TNT 1-94-like beta-barrel domain-containing protein</fullName>
    </recommendedName>
</protein>
<dbReference type="EMBL" id="MU167245">
    <property type="protein sequence ID" value="KAG0147694.1"/>
    <property type="molecule type" value="Genomic_DNA"/>
</dbReference>
<feature type="non-terminal residue" evidence="3">
    <location>
        <position position="317"/>
    </location>
</feature>
<dbReference type="OrthoDB" id="2506726at2759"/>
<gene>
    <name evidence="3" type="ORF">CROQUDRAFT_42576</name>
</gene>